<name>L8PS67_STRVR</name>
<evidence type="ECO:0000313" key="1">
    <source>
        <dbReference type="EMBL" id="ELS58924.1"/>
    </source>
</evidence>
<dbReference type="PATRIC" id="fig|1160705.3.peg.122"/>
<organism evidence="1 2">
    <name type="scientific">Streptomyces viridochromogenes Tue57</name>
    <dbReference type="NCBI Taxonomy" id="1160705"/>
    <lineage>
        <taxon>Bacteria</taxon>
        <taxon>Bacillati</taxon>
        <taxon>Actinomycetota</taxon>
        <taxon>Actinomycetes</taxon>
        <taxon>Kitasatosporales</taxon>
        <taxon>Streptomycetaceae</taxon>
        <taxon>Streptomyces</taxon>
    </lineage>
</organism>
<evidence type="ECO:0000313" key="2">
    <source>
        <dbReference type="Proteomes" id="UP000011205"/>
    </source>
</evidence>
<proteinExistence type="predicted"/>
<reference evidence="1 2" key="1">
    <citation type="journal article" date="2013" name="Genome Announc.">
        <title>Draft Genome Sequence of Streptomyces viridochromogenes Strain Tu57, Producer of Avilamycin.</title>
        <authorList>
            <person name="Gruning B.A."/>
            <person name="Erxleben A."/>
            <person name="Hahnlein A."/>
            <person name="Gunther S."/>
        </authorList>
    </citation>
    <scope>NUCLEOTIDE SEQUENCE [LARGE SCALE GENOMIC DNA]</scope>
    <source>
        <strain evidence="1 2">Tue57</strain>
    </source>
</reference>
<sequence length="119" mass="12913">MNRDDADAFFGAAEYLRGVDVVGGEVRQGTAASLGVIDDIALALPEARVGWQRQRAWMEVQVQHTGGLQLEAGLVVKIQERCCQGLSASWASQRRTVDADMNGAMPRGRLARQFRAPSA</sequence>
<protein>
    <submittedName>
        <fullName evidence="1">Putative transposase</fullName>
    </submittedName>
</protein>
<accession>L8PS67</accession>
<dbReference type="AlphaFoldDB" id="L8PS67"/>
<comment type="caution">
    <text evidence="1">The sequence shown here is derived from an EMBL/GenBank/DDBJ whole genome shotgun (WGS) entry which is preliminary data.</text>
</comment>
<dbReference type="EMBL" id="AMLP01000006">
    <property type="protein sequence ID" value="ELS58924.1"/>
    <property type="molecule type" value="Genomic_DNA"/>
</dbReference>
<dbReference type="Proteomes" id="UP000011205">
    <property type="component" value="Unassembled WGS sequence"/>
</dbReference>
<gene>
    <name evidence="1" type="ORF">STVIR_0124</name>
</gene>